<feature type="compositionally biased region" description="Acidic residues" evidence="1">
    <location>
        <begin position="100"/>
        <end position="109"/>
    </location>
</feature>
<gene>
    <name evidence="2" type="ORF">QYE76_034975</name>
</gene>
<evidence type="ECO:0000313" key="3">
    <source>
        <dbReference type="Proteomes" id="UP001231189"/>
    </source>
</evidence>
<feature type="region of interest" description="Disordered" evidence="1">
    <location>
        <begin position="1"/>
        <end position="23"/>
    </location>
</feature>
<organism evidence="2 3">
    <name type="scientific">Lolium multiflorum</name>
    <name type="common">Italian ryegrass</name>
    <name type="synonym">Lolium perenne subsp. multiflorum</name>
    <dbReference type="NCBI Taxonomy" id="4521"/>
    <lineage>
        <taxon>Eukaryota</taxon>
        <taxon>Viridiplantae</taxon>
        <taxon>Streptophyta</taxon>
        <taxon>Embryophyta</taxon>
        <taxon>Tracheophyta</taxon>
        <taxon>Spermatophyta</taxon>
        <taxon>Magnoliopsida</taxon>
        <taxon>Liliopsida</taxon>
        <taxon>Poales</taxon>
        <taxon>Poaceae</taxon>
        <taxon>BOP clade</taxon>
        <taxon>Pooideae</taxon>
        <taxon>Poodae</taxon>
        <taxon>Poeae</taxon>
        <taxon>Poeae Chloroplast Group 2 (Poeae type)</taxon>
        <taxon>Loliodinae</taxon>
        <taxon>Loliinae</taxon>
        <taxon>Lolium</taxon>
    </lineage>
</organism>
<dbReference type="AlphaFoldDB" id="A0AAD8QZ36"/>
<protein>
    <submittedName>
        <fullName evidence="2">Uncharacterized protein</fullName>
    </submittedName>
</protein>
<comment type="caution">
    <text evidence="2">The sequence shown here is derived from an EMBL/GenBank/DDBJ whole genome shotgun (WGS) entry which is preliminary data.</text>
</comment>
<evidence type="ECO:0000256" key="1">
    <source>
        <dbReference type="SAM" id="MobiDB-lite"/>
    </source>
</evidence>
<feature type="compositionally biased region" description="Basic and acidic residues" evidence="1">
    <location>
        <begin position="353"/>
        <end position="370"/>
    </location>
</feature>
<sequence length="376" mass="41930">MNPLSRRVPEAISNPRDGTRGGASRKVFRIVALDFAEILPADEDPMPPDGNPHPLPGHLLHNNNLFANPQFPEVGWDAVQQEPEIGGGNMPNVEQNEQGNMEEEEAQEEEVQEAPESMVLNLSDSSSSSVNMVDGHEVNQYMNVNNVLQVGVVTLFIGPSPPPDMQRCRLLSYMLPQMSVQLVQDKAPDMYFERLISVSKDIWGKAVASGLCATKDGTNTVQWEDTTFSQEIVETMGRTTHLEESVTVATPISKRKKRSIHAVQSQERRFTRSCLKEEGYRPKPILAVQPKIKKIPRAKLLIGPAEDVPMSKKNHKHNLDDDLGEQQFQQDIPITPVHVLQRVGRELGIAAEKLTKDQLEADPEEKKNADVNEDTT</sequence>
<evidence type="ECO:0000313" key="2">
    <source>
        <dbReference type="EMBL" id="KAK1611302.1"/>
    </source>
</evidence>
<dbReference type="EMBL" id="JAUUTY010000007">
    <property type="protein sequence ID" value="KAK1611302.1"/>
    <property type="molecule type" value="Genomic_DNA"/>
</dbReference>
<reference evidence="2" key="1">
    <citation type="submission" date="2023-07" db="EMBL/GenBank/DDBJ databases">
        <title>A chromosome-level genome assembly of Lolium multiflorum.</title>
        <authorList>
            <person name="Chen Y."/>
            <person name="Copetti D."/>
            <person name="Kolliker R."/>
            <person name="Studer B."/>
        </authorList>
    </citation>
    <scope>NUCLEOTIDE SEQUENCE</scope>
    <source>
        <strain evidence="2">02402/16</strain>
        <tissue evidence="2">Leaf</tissue>
    </source>
</reference>
<name>A0AAD8QZ36_LOLMU</name>
<keyword evidence="3" id="KW-1185">Reference proteome</keyword>
<feature type="region of interest" description="Disordered" evidence="1">
    <location>
        <begin position="82"/>
        <end position="109"/>
    </location>
</feature>
<feature type="region of interest" description="Disordered" evidence="1">
    <location>
        <begin position="353"/>
        <end position="376"/>
    </location>
</feature>
<proteinExistence type="predicted"/>
<dbReference type="Proteomes" id="UP001231189">
    <property type="component" value="Unassembled WGS sequence"/>
</dbReference>
<accession>A0AAD8QZ36</accession>